<keyword evidence="3 7" id="KW-0418">Kinase</keyword>
<dbReference type="PANTHER" id="PTHR43289">
    <property type="entry name" value="MITOGEN-ACTIVATED PROTEIN KINASE KINASE KINASE 20-RELATED"/>
    <property type="match status" value="1"/>
</dbReference>
<dbReference type="PROSITE" id="PS00107">
    <property type="entry name" value="PROTEIN_KINASE_ATP"/>
    <property type="match status" value="1"/>
</dbReference>
<dbReference type="SMART" id="SM00220">
    <property type="entry name" value="S_TKc"/>
    <property type="match status" value="1"/>
</dbReference>
<dbReference type="InterPro" id="IPR008271">
    <property type="entry name" value="Ser/Thr_kinase_AS"/>
</dbReference>
<dbReference type="InterPro" id="IPR011009">
    <property type="entry name" value="Kinase-like_dom_sf"/>
</dbReference>
<dbReference type="Gene3D" id="1.10.510.10">
    <property type="entry name" value="Transferase(Phosphotransferase) domain 1"/>
    <property type="match status" value="1"/>
</dbReference>
<keyword evidence="8" id="KW-1185">Reference proteome</keyword>
<dbReference type="InterPro" id="IPR017441">
    <property type="entry name" value="Protein_kinase_ATP_BS"/>
</dbReference>
<keyword evidence="2 5" id="KW-0547">Nucleotide-binding</keyword>
<dbReference type="PANTHER" id="PTHR43289:SF34">
    <property type="entry name" value="SERINE_THREONINE-PROTEIN KINASE YBDM-RELATED"/>
    <property type="match status" value="1"/>
</dbReference>
<evidence type="ECO:0000256" key="3">
    <source>
        <dbReference type="ARBA" id="ARBA00022777"/>
    </source>
</evidence>
<dbReference type="Proteomes" id="UP001379533">
    <property type="component" value="Chromosome"/>
</dbReference>
<keyword evidence="7" id="KW-0723">Serine/threonine-protein kinase</keyword>
<dbReference type="PROSITE" id="PS00108">
    <property type="entry name" value="PROTEIN_KINASE_ST"/>
    <property type="match status" value="1"/>
</dbReference>
<dbReference type="PROSITE" id="PS50011">
    <property type="entry name" value="PROTEIN_KINASE_DOM"/>
    <property type="match status" value="1"/>
</dbReference>
<evidence type="ECO:0000313" key="8">
    <source>
        <dbReference type="Proteomes" id="UP001379533"/>
    </source>
</evidence>
<keyword evidence="4 5" id="KW-0067">ATP-binding</keyword>
<dbReference type="EMBL" id="CP089982">
    <property type="protein sequence ID" value="WXB00342.1"/>
    <property type="molecule type" value="Genomic_DNA"/>
</dbReference>
<accession>A0ABZ2KVK9</accession>
<reference evidence="7 8" key="1">
    <citation type="submission" date="2021-12" db="EMBL/GenBank/DDBJ databases">
        <title>Discovery of the Pendulisporaceae a myxobacterial family with distinct sporulation behavior and unique specialized metabolism.</title>
        <authorList>
            <person name="Garcia R."/>
            <person name="Popoff A."/>
            <person name="Bader C.D."/>
            <person name="Loehr J."/>
            <person name="Walesch S."/>
            <person name="Walt C."/>
            <person name="Boldt J."/>
            <person name="Bunk B."/>
            <person name="Haeckl F.J.F.P.J."/>
            <person name="Gunesch A.P."/>
            <person name="Birkelbach J."/>
            <person name="Nuebel U."/>
            <person name="Pietschmann T."/>
            <person name="Bach T."/>
            <person name="Mueller R."/>
        </authorList>
    </citation>
    <scope>NUCLEOTIDE SEQUENCE [LARGE SCALE GENOMIC DNA]</scope>
    <source>
        <strain evidence="7 8">MSr12523</strain>
    </source>
</reference>
<dbReference type="Gene3D" id="3.30.200.20">
    <property type="entry name" value="Phosphorylase Kinase, domain 1"/>
    <property type="match status" value="1"/>
</dbReference>
<dbReference type="CDD" id="cd14014">
    <property type="entry name" value="STKc_PknB_like"/>
    <property type="match status" value="1"/>
</dbReference>
<dbReference type="InterPro" id="IPR000719">
    <property type="entry name" value="Prot_kinase_dom"/>
</dbReference>
<gene>
    <name evidence="7" type="ORF">LZC95_16080</name>
</gene>
<sequence length="532" mass="58985">MSTSSPRWSNAQRALARIGTVVQNCRIERLIGIGGMSVVYAAVRPDERRVAVKYMLERFRDDPDMLQLFMRESNVANLVGHPGAVPVLDCNMDEEGCAFLIMPLLEGETVRVRWERSSSRLPVEEVLVIISDVLDVLASAHARGIVHRDIKPENLFITGEGELRVLDFGIARRIDRDGSATITGYTIGTPAFMAPEQALGTRVAVGPASDCWAVGASMFSLLSGELVHVAEGPQAQLAAAATRQARSLGDVAPNLPPALIRFVDRALAFEPKDRWSTAAEMREALQAVFEVVLRESVEDVAKRVRTKFAAELSQQTAPTHLSHLRRKVNPRPPSRPWTRFLHPDVEVTAVLPKLFGSITPTASRILAEYGLGQFSETGWFIPDTRAFWPMEPYVLALHALMAAVGPIRAMDIGKQAVSHVTLPPDPMMNNIHAFLASLDIAYHLNHRRNGQRHFDVESGHMVDDIGHYHYRGKLDSEQSAVMECENPYPCDMDLGIILGFARRFEPRAVVEHAPGPCRNEGADSCVYHVSWW</sequence>
<evidence type="ECO:0000256" key="4">
    <source>
        <dbReference type="ARBA" id="ARBA00022840"/>
    </source>
</evidence>
<evidence type="ECO:0000256" key="5">
    <source>
        <dbReference type="PROSITE-ProRule" id="PRU10141"/>
    </source>
</evidence>
<dbReference type="Pfam" id="PF00069">
    <property type="entry name" value="Pkinase"/>
    <property type="match status" value="1"/>
</dbReference>
<feature type="binding site" evidence="5">
    <location>
        <position position="53"/>
    </location>
    <ligand>
        <name>ATP</name>
        <dbReference type="ChEBI" id="CHEBI:30616"/>
    </ligand>
</feature>
<evidence type="ECO:0000256" key="2">
    <source>
        <dbReference type="ARBA" id="ARBA00022741"/>
    </source>
</evidence>
<keyword evidence="1" id="KW-0808">Transferase</keyword>
<dbReference type="RefSeq" id="WP_394850974.1">
    <property type="nucleotide sequence ID" value="NZ_CP089982.1"/>
</dbReference>
<evidence type="ECO:0000259" key="6">
    <source>
        <dbReference type="PROSITE" id="PS50011"/>
    </source>
</evidence>
<organism evidence="7 8">
    <name type="scientific">Pendulispora brunnea</name>
    <dbReference type="NCBI Taxonomy" id="2905690"/>
    <lineage>
        <taxon>Bacteria</taxon>
        <taxon>Pseudomonadati</taxon>
        <taxon>Myxococcota</taxon>
        <taxon>Myxococcia</taxon>
        <taxon>Myxococcales</taxon>
        <taxon>Sorangiineae</taxon>
        <taxon>Pendulisporaceae</taxon>
        <taxon>Pendulispora</taxon>
    </lineage>
</organism>
<evidence type="ECO:0000256" key="1">
    <source>
        <dbReference type="ARBA" id="ARBA00022679"/>
    </source>
</evidence>
<dbReference type="SUPFAM" id="SSF56112">
    <property type="entry name" value="Protein kinase-like (PK-like)"/>
    <property type="match status" value="1"/>
</dbReference>
<name>A0ABZ2KVK9_9BACT</name>
<feature type="domain" description="Protein kinase" evidence="6">
    <location>
        <begin position="25"/>
        <end position="289"/>
    </location>
</feature>
<proteinExistence type="predicted"/>
<evidence type="ECO:0000313" key="7">
    <source>
        <dbReference type="EMBL" id="WXB00342.1"/>
    </source>
</evidence>
<protein>
    <submittedName>
        <fullName evidence="7">Serine/threonine protein kinase</fullName>
    </submittedName>
</protein>
<dbReference type="GO" id="GO:0004674">
    <property type="term" value="F:protein serine/threonine kinase activity"/>
    <property type="evidence" value="ECO:0007669"/>
    <property type="project" value="UniProtKB-KW"/>
</dbReference>